<evidence type="ECO:0000313" key="1">
    <source>
        <dbReference type="EMBL" id="JAT72700.1"/>
    </source>
</evidence>
<accession>A0A1D2A0I2</accession>
<organism evidence="1">
    <name type="scientific">Auxenochlorella protothecoides</name>
    <name type="common">Green microalga</name>
    <name type="synonym">Chlorella protothecoides</name>
    <dbReference type="NCBI Taxonomy" id="3075"/>
    <lineage>
        <taxon>Eukaryota</taxon>
        <taxon>Viridiplantae</taxon>
        <taxon>Chlorophyta</taxon>
        <taxon>core chlorophytes</taxon>
        <taxon>Trebouxiophyceae</taxon>
        <taxon>Chlorellales</taxon>
        <taxon>Chlorellaceae</taxon>
        <taxon>Auxenochlorella</taxon>
    </lineage>
</organism>
<protein>
    <submittedName>
        <fullName evidence="1">Uncharacterized protein</fullName>
    </submittedName>
</protein>
<dbReference type="AlphaFoldDB" id="A0A1D2A0I2"/>
<name>A0A1D2A0I2_AUXPR</name>
<reference evidence="1" key="1">
    <citation type="submission" date="2015-08" db="EMBL/GenBank/DDBJ databases">
        <authorList>
            <person name="Babu N.S."/>
            <person name="Beckwith C.J."/>
            <person name="Beseler K.G."/>
            <person name="Brison A."/>
            <person name="Carone J.V."/>
            <person name="Caskin T.P."/>
            <person name="Diamond M."/>
            <person name="Durham M.E."/>
            <person name="Foxe J.M."/>
            <person name="Go M."/>
            <person name="Henderson B.A."/>
            <person name="Jones I.B."/>
            <person name="McGettigan J.A."/>
            <person name="Micheletti S.J."/>
            <person name="Nasrallah M.E."/>
            <person name="Ortiz D."/>
            <person name="Piller C.R."/>
            <person name="Privatt S.R."/>
            <person name="Schneider S.L."/>
            <person name="Sharp S."/>
            <person name="Smith T.C."/>
            <person name="Stanton J.D."/>
            <person name="Ullery H.E."/>
            <person name="Wilson R.J."/>
            <person name="Serrano M.G."/>
            <person name="Buck G."/>
            <person name="Lee V."/>
            <person name="Wang Y."/>
            <person name="Carvalho R."/>
            <person name="Voegtly L."/>
            <person name="Shi R."/>
            <person name="Duckworth R."/>
            <person name="Johnson A."/>
            <person name="Loviza R."/>
            <person name="Walstead R."/>
            <person name="Shah Z."/>
            <person name="Kiflezghi M."/>
            <person name="Wade K."/>
            <person name="Ball S.L."/>
            <person name="Bradley K.W."/>
            <person name="Asai D.J."/>
            <person name="Bowman C.A."/>
            <person name="Russell D.A."/>
            <person name="Pope W.H."/>
            <person name="Jacobs-Sera D."/>
            <person name="Hendrix R.W."/>
            <person name="Hatfull G.F."/>
        </authorList>
    </citation>
    <scope>NUCLEOTIDE SEQUENCE</scope>
</reference>
<gene>
    <name evidence="1" type="ORF">g.9566</name>
</gene>
<proteinExistence type="predicted"/>
<sequence>MAATTTHPVSKVQDGAPNVPAQPQVIYVSGVPPAGAVYATVPTPSGMVFESGTPMTGVTYVSAPASGVCCSSRIQRRLRCSMLCRGAYVVQSAQAGEGSILVDEPYLDYYFRVGPVGVLVGTVARAFDA</sequence>
<dbReference type="EMBL" id="GDKF01005922">
    <property type="protein sequence ID" value="JAT72700.1"/>
    <property type="molecule type" value="Transcribed_RNA"/>
</dbReference>